<dbReference type="PANTHER" id="PTHR30400">
    <property type="entry name" value="MONOFUNCTIONAL BIOSYNTHETIC PEPTIDOGLYCAN TRANSGLYCOSYLASE"/>
    <property type="match status" value="1"/>
</dbReference>
<dbReference type="InterPro" id="IPR036950">
    <property type="entry name" value="PBP_transglycosylase"/>
</dbReference>
<keyword evidence="5 12" id="KW-0812">Transmembrane</keyword>
<accession>A0A1F7FBV3</accession>
<keyword evidence="8 12" id="KW-1133">Transmembrane helix</keyword>
<organism evidence="14 15">
    <name type="scientific">Candidatus Raymondbacteria bacterium RIFOXYD12_FULL_49_13</name>
    <dbReference type="NCBI Taxonomy" id="1817890"/>
    <lineage>
        <taxon>Bacteria</taxon>
        <taxon>Raymondiibacteriota</taxon>
    </lineage>
</organism>
<reference evidence="14 15" key="1">
    <citation type="journal article" date="2016" name="Nat. Commun.">
        <title>Thousands of microbial genomes shed light on interconnected biogeochemical processes in an aquifer system.</title>
        <authorList>
            <person name="Anantharaman K."/>
            <person name="Brown C.T."/>
            <person name="Hug L.A."/>
            <person name="Sharon I."/>
            <person name="Castelle C.J."/>
            <person name="Probst A.J."/>
            <person name="Thomas B.C."/>
            <person name="Singh A."/>
            <person name="Wilkins M.J."/>
            <person name="Karaoz U."/>
            <person name="Brodie E.L."/>
            <person name="Williams K.H."/>
            <person name="Hubbard S.S."/>
            <person name="Banfield J.F."/>
        </authorList>
    </citation>
    <scope>NUCLEOTIDE SEQUENCE [LARGE SCALE GENOMIC DNA]</scope>
</reference>
<evidence type="ECO:0000256" key="8">
    <source>
        <dbReference type="ARBA" id="ARBA00022989"/>
    </source>
</evidence>
<evidence type="ECO:0000256" key="5">
    <source>
        <dbReference type="ARBA" id="ARBA00022692"/>
    </source>
</evidence>
<evidence type="ECO:0000256" key="11">
    <source>
        <dbReference type="SAM" id="MobiDB-lite"/>
    </source>
</evidence>
<dbReference type="EMBL" id="MFYX01000077">
    <property type="protein sequence ID" value="OGK04002.1"/>
    <property type="molecule type" value="Genomic_DNA"/>
</dbReference>
<dbReference type="GO" id="GO:0016763">
    <property type="term" value="F:pentosyltransferase activity"/>
    <property type="evidence" value="ECO:0007669"/>
    <property type="project" value="InterPro"/>
</dbReference>
<feature type="compositionally biased region" description="Polar residues" evidence="11">
    <location>
        <begin position="282"/>
        <end position="299"/>
    </location>
</feature>
<evidence type="ECO:0000256" key="1">
    <source>
        <dbReference type="ARBA" id="ARBA00022475"/>
    </source>
</evidence>
<dbReference type="GO" id="GO:0009274">
    <property type="term" value="C:peptidoglycan-based cell wall"/>
    <property type="evidence" value="ECO:0007669"/>
    <property type="project" value="InterPro"/>
</dbReference>
<evidence type="ECO:0000256" key="7">
    <source>
        <dbReference type="ARBA" id="ARBA00022984"/>
    </source>
</evidence>
<keyword evidence="2" id="KW-0997">Cell inner membrane</keyword>
<dbReference type="GO" id="GO:0071555">
    <property type="term" value="P:cell wall organization"/>
    <property type="evidence" value="ECO:0007669"/>
    <property type="project" value="UniProtKB-KW"/>
</dbReference>
<keyword evidence="4" id="KW-0808">Transferase</keyword>
<keyword evidence="10" id="KW-0961">Cell wall biogenesis/degradation</keyword>
<dbReference type="NCBIfam" id="TIGR02070">
    <property type="entry name" value="mono_pep_trsgly"/>
    <property type="match status" value="1"/>
</dbReference>
<dbReference type="GO" id="GO:0008360">
    <property type="term" value="P:regulation of cell shape"/>
    <property type="evidence" value="ECO:0007669"/>
    <property type="project" value="UniProtKB-KW"/>
</dbReference>
<feature type="domain" description="Glycosyl transferase family 51" evidence="13">
    <location>
        <begin position="95"/>
        <end position="258"/>
    </location>
</feature>
<name>A0A1F7FBV3_UNCRA</name>
<dbReference type="GO" id="GO:0016020">
    <property type="term" value="C:membrane"/>
    <property type="evidence" value="ECO:0007669"/>
    <property type="project" value="InterPro"/>
</dbReference>
<feature type="transmembrane region" description="Helical" evidence="12">
    <location>
        <begin position="35"/>
        <end position="57"/>
    </location>
</feature>
<feature type="region of interest" description="Disordered" evidence="11">
    <location>
        <begin position="273"/>
        <end position="299"/>
    </location>
</feature>
<dbReference type="InterPro" id="IPR001264">
    <property type="entry name" value="Glyco_trans_51"/>
</dbReference>
<evidence type="ECO:0000256" key="10">
    <source>
        <dbReference type="ARBA" id="ARBA00023316"/>
    </source>
</evidence>
<keyword evidence="1" id="KW-1003">Cell membrane</keyword>
<keyword evidence="7" id="KW-0573">Peptidoglycan synthesis</keyword>
<dbReference type="GO" id="GO:0009252">
    <property type="term" value="P:peptidoglycan biosynthetic process"/>
    <property type="evidence" value="ECO:0007669"/>
    <property type="project" value="UniProtKB-KW"/>
</dbReference>
<evidence type="ECO:0000256" key="3">
    <source>
        <dbReference type="ARBA" id="ARBA00022676"/>
    </source>
</evidence>
<evidence type="ECO:0000256" key="9">
    <source>
        <dbReference type="ARBA" id="ARBA00023136"/>
    </source>
</evidence>
<protein>
    <submittedName>
        <fullName evidence="14">Monofunctional biosynthetic peptidoglycan transglycosylase</fullName>
    </submittedName>
</protein>
<keyword evidence="6" id="KW-0133">Cell shape</keyword>
<dbReference type="Pfam" id="PF00912">
    <property type="entry name" value="Transgly"/>
    <property type="match status" value="1"/>
</dbReference>
<evidence type="ECO:0000256" key="4">
    <source>
        <dbReference type="ARBA" id="ARBA00022679"/>
    </source>
</evidence>
<dbReference type="InterPro" id="IPR011812">
    <property type="entry name" value="Pep_trsgly"/>
</dbReference>
<dbReference type="AlphaFoldDB" id="A0A1F7FBV3"/>
<dbReference type="InterPro" id="IPR023346">
    <property type="entry name" value="Lysozyme-like_dom_sf"/>
</dbReference>
<evidence type="ECO:0000313" key="14">
    <source>
        <dbReference type="EMBL" id="OGK04002.1"/>
    </source>
</evidence>
<evidence type="ECO:0000259" key="13">
    <source>
        <dbReference type="Pfam" id="PF00912"/>
    </source>
</evidence>
<evidence type="ECO:0000256" key="2">
    <source>
        <dbReference type="ARBA" id="ARBA00022519"/>
    </source>
</evidence>
<dbReference type="SUPFAM" id="SSF53955">
    <property type="entry name" value="Lysozyme-like"/>
    <property type="match status" value="1"/>
</dbReference>
<dbReference type="PANTHER" id="PTHR30400:SF0">
    <property type="entry name" value="BIOSYNTHETIC PEPTIDOGLYCAN TRANSGLYCOSYLASE"/>
    <property type="match status" value="1"/>
</dbReference>
<dbReference type="Proteomes" id="UP000179243">
    <property type="component" value="Unassembled WGS sequence"/>
</dbReference>
<sequence>MIRFFTAIKYIFIDLRMDKLFTIGQLIGRWLVRILVAYAVICSLAITIGLVAAYRYVMAPINEIKALAASNPVESAYMAAYREDLRRQNKPDTLTHLFVPLDSISKNLQNAVIAAEDDGFWVHPGFNIDAMVRAYAYNVQSGKIKRGGSTITQQLVKNLFLDTDKNFERKYKEMAYTLLVEKFLGKKRILELYLNYAQWGPSLFGCEAAAQLYFKKPASQLSRYEAIRMAALLASPERKNPFYEKSTFLSSRIQVIANNLYIHHIIDDTGYRNITGAPPPNDSTHADSSQAQTDTSSIE</sequence>
<dbReference type="Gene3D" id="1.10.3810.10">
    <property type="entry name" value="Biosynthetic peptidoglycan transglycosylase-like"/>
    <property type="match status" value="1"/>
</dbReference>
<comment type="caution">
    <text evidence="14">The sequence shown here is derived from an EMBL/GenBank/DDBJ whole genome shotgun (WGS) entry which is preliminary data.</text>
</comment>
<gene>
    <name evidence="14" type="ORF">A2519_00660</name>
</gene>
<evidence type="ECO:0000256" key="6">
    <source>
        <dbReference type="ARBA" id="ARBA00022960"/>
    </source>
</evidence>
<keyword evidence="3" id="KW-0328">Glycosyltransferase</keyword>
<proteinExistence type="predicted"/>
<evidence type="ECO:0000313" key="15">
    <source>
        <dbReference type="Proteomes" id="UP000179243"/>
    </source>
</evidence>
<keyword evidence="9 12" id="KW-0472">Membrane</keyword>
<evidence type="ECO:0000256" key="12">
    <source>
        <dbReference type="SAM" id="Phobius"/>
    </source>
</evidence>